<dbReference type="RefSeq" id="WP_343842787.1">
    <property type="nucleotide sequence ID" value="NZ_BAAAEI010000006.1"/>
</dbReference>
<comment type="caution">
    <text evidence="2">The sequence shown here is derived from an EMBL/GenBank/DDBJ whole genome shotgun (WGS) entry which is preliminary data.</text>
</comment>
<keyword evidence="3" id="KW-1185">Reference proteome</keyword>
<proteinExistence type="predicted"/>
<gene>
    <name evidence="2" type="ORF">GCM10009092_11400</name>
</gene>
<name>A0ABN0WWU0_9ALTE</name>
<dbReference type="InterPro" id="IPR029058">
    <property type="entry name" value="AB_hydrolase_fold"/>
</dbReference>
<accession>A0ABN0WWU0</accession>
<feature type="signal peptide" evidence="1">
    <location>
        <begin position="1"/>
        <end position="26"/>
    </location>
</feature>
<sequence length="580" mass="65309">MLFTRTLFHSLVISLGLLTCSVYASAKDLKNCVLAQYSPQTVAISGLPDPSIMGSYKFKVVKYGKKPSIFSSSNPEIVTQKVKLPRFLAEHSRSKGYKDDAYHKFNIDVSLDGKVWLPNGKGPFPLVLITHGNSAPGFDYLAELLASRGYLVAQVDQTYLNGLWGENGARGWVLLEHLKLWRQWSSESKQPFFEKVDMENVALIGMSRGGEAVALAATFNQWQTLPHSDEVLDLGFNIRAVVALAPMDGQYLHTDGSNVLKNTNYLVLQGGHDADVYQFLGSQQWHRTSFDDGGDYLKQLVYFYRGNHINFNQSMSGSFHWGKRGNFDAQLLAPAQQEQLTKVFVSAFLEATILKKFEYRQLFKQLPLSEFDLPKDIYISRYITSDFKVIEDFEDSSVKVKLSRVNRDNKQTFLPVSIEPERLRYGVETLNRVLRVNLAKDVETHVRIKLPSQMIKNQSNHQYFNFQFSLARADTSTQQQCEPYNLFSETKVEVLQDSLLVDSISLGSIGTVSPLLLSDFSELERGGVQYAQTEPILQTFSVPVKVENVVDGATELDIIFKPSQNVTIILDDFGTTGGTH</sequence>
<organism evidence="2 3">
    <name type="scientific">Bowmanella denitrificans</name>
    <dbReference type="NCBI Taxonomy" id="366582"/>
    <lineage>
        <taxon>Bacteria</taxon>
        <taxon>Pseudomonadati</taxon>
        <taxon>Pseudomonadota</taxon>
        <taxon>Gammaproteobacteria</taxon>
        <taxon>Alteromonadales</taxon>
        <taxon>Alteromonadaceae</taxon>
        <taxon>Bowmanella</taxon>
    </lineage>
</organism>
<dbReference type="Gene3D" id="3.40.50.1820">
    <property type="entry name" value="alpha/beta hydrolase"/>
    <property type="match status" value="1"/>
</dbReference>
<evidence type="ECO:0008006" key="4">
    <source>
        <dbReference type="Google" id="ProtNLM"/>
    </source>
</evidence>
<evidence type="ECO:0000256" key="1">
    <source>
        <dbReference type="SAM" id="SignalP"/>
    </source>
</evidence>
<keyword evidence="1" id="KW-0732">Signal</keyword>
<dbReference type="EMBL" id="BAAAEI010000006">
    <property type="protein sequence ID" value="GAA0348748.1"/>
    <property type="molecule type" value="Genomic_DNA"/>
</dbReference>
<evidence type="ECO:0000313" key="3">
    <source>
        <dbReference type="Proteomes" id="UP001501757"/>
    </source>
</evidence>
<dbReference type="Proteomes" id="UP001501757">
    <property type="component" value="Unassembled WGS sequence"/>
</dbReference>
<dbReference type="PANTHER" id="PTHR33428">
    <property type="entry name" value="CHLOROPHYLLASE-2, CHLOROPLASTIC"/>
    <property type="match status" value="1"/>
</dbReference>
<reference evidence="2 3" key="1">
    <citation type="journal article" date="2019" name="Int. J. Syst. Evol. Microbiol.">
        <title>The Global Catalogue of Microorganisms (GCM) 10K type strain sequencing project: providing services to taxonomists for standard genome sequencing and annotation.</title>
        <authorList>
            <consortium name="The Broad Institute Genomics Platform"/>
            <consortium name="The Broad Institute Genome Sequencing Center for Infectious Disease"/>
            <person name="Wu L."/>
            <person name="Ma J."/>
        </authorList>
    </citation>
    <scope>NUCLEOTIDE SEQUENCE [LARGE SCALE GENOMIC DNA]</scope>
    <source>
        <strain evidence="2 3">JCM 13378</strain>
    </source>
</reference>
<dbReference type="PANTHER" id="PTHR33428:SF2">
    <property type="entry name" value="CHLOROPHYLLASE-2"/>
    <property type="match status" value="1"/>
</dbReference>
<feature type="chain" id="PRO_5046140886" description="Dienelactone hydrolase" evidence="1">
    <location>
        <begin position="27"/>
        <end position="580"/>
    </location>
</feature>
<evidence type="ECO:0000313" key="2">
    <source>
        <dbReference type="EMBL" id="GAA0348748.1"/>
    </source>
</evidence>
<dbReference type="SUPFAM" id="SSF53474">
    <property type="entry name" value="alpha/beta-Hydrolases"/>
    <property type="match status" value="1"/>
</dbReference>
<protein>
    <recommendedName>
        <fullName evidence="4">Dienelactone hydrolase</fullName>
    </recommendedName>
</protein>